<dbReference type="EMBL" id="PXYW01000030">
    <property type="protein sequence ID" value="PSR32851.1"/>
    <property type="molecule type" value="Genomic_DNA"/>
</dbReference>
<organism evidence="7 8">
    <name type="scientific">Sulfobacillus benefaciens</name>
    <dbReference type="NCBI Taxonomy" id="453960"/>
    <lineage>
        <taxon>Bacteria</taxon>
        <taxon>Bacillati</taxon>
        <taxon>Bacillota</taxon>
        <taxon>Clostridia</taxon>
        <taxon>Eubacteriales</taxon>
        <taxon>Clostridiales Family XVII. Incertae Sedis</taxon>
        <taxon>Sulfobacillus</taxon>
    </lineage>
</organism>
<comment type="similarity">
    <text evidence="1">Belongs to the peptidase C40 family.</text>
</comment>
<dbReference type="PANTHER" id="PTHR47053">
    <property type="entry name" value="MUREIN DD-ENDOPEPTIDASE MEPH-RELATED"/>
    <property type="match status" value="1"/>
</dbReference>
<reference evidence="7 8" key="1">
    <citation type="journal article" date="2014" name="BMC Genomics">
        <title>Comparison of environmental and isolate Sulfobacillus genomes reveals diverse carbon, sulfur, nitrogen, and hydrogen metabolisms.</title>
        <authorList>
            <person name="Justice N.B."/>
            <person name="Norman A."/>
            <person name="Brown C.T."/>
            <person name="Singh A."/>
            <person name="Thomas B.C."/>
            <person name="Banfield J.F."/>
        </authorList>
    </citation>
    <scope>NUCLEOTIDE SEQUENCE [LARGE SCALE GENOMIC DNA]</scope>
    <source>
        <strain evidence="7">AMDSBA4</strain>
    </source>
</reference>
<dbReference type="Proteomes" id="UP000242972">
    <property type="component" value="Unassembled WGS sequence"/>
</dbReference>
<dbReference type="InterPro" id="IPR051202">
    <property type="entry name" value="Peptidase_C40"/>
</dbReference>
<feature type="domain" description="NlpC/P60" evidence="6">
    <location>
        <begin position="297"/>
        <end position="420"/>
    </location>
</feature>
<dbReference type="SUPFAM" id="SSF54001">
    <property type="entry name" value="Cysteine proteinases"/>
    <property type="match status" value="1"/>
</dbReference>
<dbReference type="Gene3D" id="1.10.101.10">
    <property type="entry name" value="PGBD-like superfamily/PGBD"/>
    <property type="match status" value="3"/>
</dbReference>
<keyword evidence="3 7" id="KW-0378">Hydrolase</keyword>
<dbReference type="GO" id="GO:0008234">
    <property type="term" value="F:cysteine-type peptidase activity"/>
    <property type="evidence" value="ECO:0007669"/>
    <property type="project" value="UniProtKB-KW"/>
</dbReference>
<dbReference type="PANTHER" id="PTHR47053:SF1">
    <property type="entry name" value="MUREIN DD-ENDOPEPTIDASE MEPH-RELATED"/>
    <property type="match status" value="1"/>
</dbReference>
<dbReference type="InterPro" id="IPR002477">
    <property type="entry name" value="Peptidoglycan-bd-like"/>
</dbReference>
<evidence type="ECO:0000256" key="5">
    <source>
        <dbReference type="SAM" id="SignalP"/>
    </source>
</evidence>
<dbReference type="PROSITE" id="PS51935">
    <property type="entry name" value="NLPC_P60"/>
    <property type="match status" value="1"/>
</dbReference>
<dbReference type="AlphaFoldDB" id="A0A2T2XEB7"/>
<evidence type="ECO:0000259" key="6">
    <source>
        <dbReference type="PROSITE" id="PS51935"/>
    </source>
</evidence>
<gene>
    <name evidence="7" type="ORF">C7B46_12255</name>
</gene>
<dbReference type="Pfam" id="PF01471">
    <property type="entry name" value="PG_binding_1"/>
    <property type="match status" value="3"/>
</dbReference>
<dbReference type="Pfam" id="PF00877">
    <property type="entry name" value="NLPC_P60"/>
    <property type="match status" value="1"/>
</dbReference>
<keyword evidence="5" id="KW-0732">Signal</keyword>
<dbReference type="Gene3D" id="3.90.1720.10">
    <property type="entry name" value="endopeptidase domain like (from Nostoc punctiforme)"/>
    <property type="match status" value="1"/>
</dbReference>
<evidence type="ECO:0000256" key="1">
    <source>
        <dbReference type="ARBA" id="ARBA00007074"/>
    </source>
</evidence>
<name>A0A2T2XEB7_9FIRM</name>
<protein>
    <submittedName>
        <fullName evidence="7">Hydrolase Nlp/P60</fullName>
    </submittedName>
</protein>
<evidence type="ECO:0000256" key="4">
    <source>
        <dbReference type="ARBA" id="ARBA00022807"/>
    </source>
</evidence>
<keyword evidence="2" id="KW-0645">Protease</keyword>
<accession>A0A2T2XEB7</accession>
<dbReference type="InterPro" id="IPR038765">
    <property type="entry name" value="Papain-like_cys_pep_sf"/>
</dbReference>
<dbReference type="InterPro" id="IPR036365">
    <property type="entry name" value="PGBD-like_sf"/>
</dbReference>
<keyword evidence="4" id="KW-0788">Thiol protease</keyword>
<sequence>MYCRLKPSFHRKWAPYAATAAVIAVPLLSQSVQAQTAVNSTISYGSRGVDVYKAETYLANLGYYHGRIDGIFGPLVLQAVKEFQSAHQLVPDGIVGPLTWAKLNALIFASHTVKSASTASSPAFEASSPMLQLGSRGAMVVQLQTLLDQHGYHLATDGDFGPLTYAAVRSFQAAHGLAVDGIAGPLTFAALHQTLGQGEASASPVATAPASFPAGYLHEGDTGNAVATLQSDLTKLGYNTYGVDGIFGPNTLNAVVSFQRANHLPSYGLVGSLTWGALNTDLGSEASQTQVNRGNSSPTGAAIAGLALKYQGYRYVFGGASPATGFDCSGFTQWIYSQFGLNLPRTSYAQWDAGTHIAYSELTPGDLVFFTIDGVFAAHVGIYLGNGEFISSATPSQGVIVQNLSEAYWAQCYDGAVQAFAP</sequence>
<feature type="signal peptide" evidence="5">
    <location>
        <begin position="1"/>
        <end position="34"/>
    </location>
</feature>
<dbReference type="SUPFAM" id="SSF47090">
    <property type="entry name" value="PGBD-like"/>
    <property type="match status" value="3"/>
</dbReference>
<dbReference type="InterPro" id="IPR000064">
    <property type="entry name" value="NLP_P60_dom"/>
</dbReference>
<dbReference type="GO" id="GO:0006508">
    <property type="term" value="P:proteolysis"/>
    <property type="evidence" value="ECO:0007669"/>
    <property type="project" value="UniProtKB-KW"/>
</dbReference>
<proteinExistence type="inferred from homology"/>
<feature type="chain" id="PRO_5015413434" evidence="5">
    <location>
        <begin position="35"/>
        <end position="422"/>
    </location>
</feature>
<evidence type="ECO:0000313" key="8">
    <source>
        <dbReference type="Proteomes" id="UP000242972"/>
    </source>
</evidence>
<comment type="caution">
    <text evidence="7">The sequence shown here is derived from an EMBL/GenBank/DDBJ whole genome shotgun (WGS) entry which is preliminary data.</text>
</comment>
<evidence type="ECO:0000313" key="7">
    <source>
        <dbReference type="EMBL" id="PSR32851.1"/>
    </source>
</evidence>
<dbReference type="InterPro" id="IPR036366">
    <property type="entry name" value="PGBDSf"/>
</dbReference>
<evidence type="ECO:0000256" key="2">
    <source>
        <dbReference type="ARBA" id="ARBA00022670"/>
    </source>
</evidence>
<evidence type="ECO:0000256" key="3">
    <source>
        <dbReference type="ARBA" id="ARBA00022801"/>
    </source>
</evidence>